<keyword evidence="4" id="KW-0472">Membrane</keyword>
<dbReference type="Gramene" id="LPERR08G04870.1">
    <property type="protein sequence ID" value="LPERR08G04870.1"/>
    <property type="gene ID" value="LPERR08G04870"/>
</dbReference>
<dbReference type="EnsemblPlants" id="LPERR08G04870.1">
    <property type="protein sequence ID" value="LPERR08G04870.1"/>
    <property type="gene ID" value="LPERR08G04870"/>
</dbReference>
<evidence type="ECO:0008006" key="7">
    <source>
        <dbReference type="Google" id="ProtNLM"/>
    </source>
</evidence>
<evidence type="ECO:0000256" key="4">
    <source>
        <dbReference type="SAM" id="Phobius"/>
    </source>
</evidence>
<dbReference type="GO" id="GO:0004805">
    <property type="term" value="F:trehalose-phosphatase activity"/>
    <property type="evidence" value="ECO:0007669"/>
    <property type="project" value="UniProtKB-EC"/>
</dbReference>
<evidence type="ECO:0000256" key="3">
    <source>
        <dbReference type="ARBA" id="ARBA00022801"/>
    </source>
</evidence>
<evidence type="ECO:0000256" key="1">
    <source>
        <dbReference type="ARBA" id="ARBA00000500"/>
    </source>
</evidence>
<keyword evidence="4" id="KW-1133">Transmembrane helix</keyword>
<dbReference type="Pfam" id="PF02358">
    <property type="entry name" value="Trehalose_PPase"/>
    <property type="match status" value="1"/>
</dbReference>
<dbReference type="PANTHER" id="PTHR43768">
    <property type="entry name" value="TREHALOSE 6-PHOSPHATE PHOSPHATASE"/>
    <property type="match status" value="1"/>
</dbReference>
<dbReference type="Proteomes" id="UP000032180">
    <property type="component" value="Chromosome 8"/>
</dbReference>
<dbReference type="AlphaFoldDB" id="A0A0D9X531"/>
<organism evidence="5 6">
    <name type="scientific">Leersia perrieri</name>
    <dbReference type="NCBI Taxonomy" id="77586"/>
    <lineage>
        <taxon>Eukaryota</taxon>
        <taxon>Viridiplantae</taxon>
        <taxon>Streptophyta</taxon>
        <taxon>Embryophyta</taxon>
        <taxon>Tracheophyta</taxon>
        <taxon>Spermatophyta</taxon>
        <taxon>Magnoliopsida</taxon>
        <taxon>Liliopsida</taxon>
        <taxon>Poales</taxon>
        <taxon>Poaceae</taxon>
        <taxon>BOP clade</taxon>
        <taxon>Oryzoideae</taxon>
        <taxon>Oryzeae</taxon>
        <taxon>Oryzinae</taxon>
        <taxon>Leersia</taxon>
    </lineage>
</organism>
<dbReference type="PANTHER" id="PTHR43768:SF56">
    <property type="entry name" value="TREHALOSE-PHOSPHATE PHOSPHATASE 9-RELATED"/>
    <property type="match status" value="1"/>
</dbReference>
<name>A0A0D9X531_9ORYZ</name>
<feature type="transmembrane region" description="Helical" evidence="4">
    <location>
        <begin position="234"/>
        <end position="253"/>
    </location>
</feature>
<reference evidence="5 6" key="1">
    <citation type="submission" date="2012-08" db="EMBL/GenBank/DDBJ databases">
        <title>Oryza genome evolution.</title>
        <authorList>
            <person name="Wing R.A."/>
        </authorList>
    </citation>
    <scope>NUCLEOTIDE SEQUENCE</scope>
</reference>
<proteinExistence type="predicted"/>
<comment type="catalytic activity">
    <reaction evidence="1">
        <text>alpha,alpha-trehalose 6-phosphate + H2O = alpha,alpha-trehalose + phosphate</text>
        <dbReference type="Rhea" id="RHEA:23420"/>
        <dbReference type="ChEBI" id="CHEBI:15377"/>
        <dbReference type="ChEBI" id="CHEBI:16551"/>
        <dbReference type="ChEBI" id="CHEBI:43474"/>
        <dbReference type="ChEBI" id="CHEBI:58429"/>
        <dbReference type="EC" id="3.1.3.12"/>
    </reaction>
</comment>
<keyword evidence="6" id="KW-1185">Reference proteome</keyword>
<accession>A0A0D9X531</accession>
<keyword evidence="4" id="KW-0812">Transmembrane</keyword>
<feature type="transmembrane region" description="Helical" evidence="4">
    <location>
        <begin position="209"/>
        <end position="228"/>
    </location>
</feature>
<dbReference type="HOGENOM" id="CLU_1095649_0_0_1"/>
<dbReference type="GO" id="GO:0005992">
    <property type="term" value="P:trehalose biosynthetic process"/>
    <property type="evidence" value="ECO:0007669"/>
    <property type="project" value="InterPro"/>
</dbReference>
<reference evidence="5" key="3">
    <citation type="submission" date="2015-04" db="UniProtKB">
        <authorList>
            <consortium name="EnsemblPlants"/>
        </authorList>
    </citation>
    <scope>IDENTIFICATION</scope>
</reference>
<dbReference type="InterPro" id="IPR023214">
    <property type="entry name" value="HAD_sf"/>
</dbReference>
<evidence type="ECO:0000256" key="2">
    <source>
        <dbReference type="ARBA" id="ARBA00001968"/>
    </source>
</evidence>
<evidence type="ECO:0000313" key="5">
    <source>
        <dbReference type="EnsemblPlants" id="LPERR08G04870.1"/>
    </source>
</evidence>
<dbReference type="InterPro" id="IPR036412">
    <property type="entry name" value="HAD-like_sf"/>
</dbReference>
<dbReference type="SUPFAM" id="SSF56784">
    <property type="entry name" value="HAD-like"/>
    <property type="match status" value="1"/>
</dbReference>
<reference evidence="6" key="2">
    <citation type="submission" date="2013-12" db="EMBL/GenBank/DDBJ databases">
        <authorList>
            <person name="Yu Y."/>
            <person name="Lee S."/>
            <person name="de Baynast K."/>
            <person name="Wissotski M."/>
            <person name="Liu L."/>
            <person name="Talag J."/>
            <person name="Goicoechea J."/>
            <person name="Angelova A."/>
            <person name="Jetty R."/>
            <person name="Kudrna D."/>
            <person name="Golser W."/>
            <person name="Rivera L."/>
            <person name="Zhang J."/>
            <person name="Wing R."/>
        </authorList>
    </citation>
    <scope>NUCLEOTIDE SEQUENCE</scope>
</reference>
<dbReference type="STRING" id="77586.A0A0D9X531"/>
<comment type="cofactor">
    <cofactor evidence="2">
        <name>a divalent metal cation</name>
        <dbReference type="ChEBI" id="CHEBI:60240"/>
    </cofactor>
</comment>
<protein>
    <recommendedName>
        <fullName evidence="7">Trehalose-phosphatase</fullName>
    </recommendedName>
</protein>
<evidence type="ECO:0000313" key="6">
    <source>
        <dbReference type="Proteomes" id="UP000032180"/>
    </source>
</evidence>
<dbReference type="InterPro" id="IPR044651">
    <property type="entry name" value="OTSB-like"/>
</dbReference>
<dbReference type="Gene3D" id="3.40.50.1000">
    <property type="entry name" value="HAD superfamily/HAD-like"/>
    <property type="match status" value="1"/>
</dbReference>
<dbReference type="InterPro" id="IPR003337">
    <property type="entry name" value="Trehalose_PPase"/>
</dbReference>
<dbReference type="eggNOG" id="KOG1050">
    <property type="taxonomic scope" value="Eukaryota"/>
</dbReference>
<keyword evidence="3" id="KW-0378">Hydrolase</keyword>
<sequence length="254" mass="26170">MTKHGAVVVPEDAVAAAAAAKGKRIVVFLDYDGTLSPIVDNPDRAVMTDEMRDAVRGVAARFPTAIVSGRCRDKTQLQALQRPHIKTGRGEGFVGADAESVLPLETGTILYLLGGRGGRVDDILGLLPENDTATVYHYIPILGGGDAGEGLSGVLIPNKDPGEADYYNSGMPEHKTAMVAAEHVLTFPDETIASKATGRDKFAGHVRRGLELAGIAAASLAVTGLAGGGAAMTTAAGIGLFAAMICGVSLITFT</sequence>